<evidence type="ECO:0000256" key="7">
    <source>
        <dbReference type="SAM" id="MobiDB-lite"/>
    </source>
</evidence>
<evidence type="ECO:0000313" key="9">
    <source>
        <dbReference type="EMBL" id="EEG76548.1"/>
    </source>
</evidence>
<evidence type="ECO:0000256" key="5">
    <source>
        <dbReference type="ARBA" id="ARBA00023015"/>
    </source>
</evidence>
<dbReference type="InterPro" id="IPR031316">
    <property type="entry name" value="FlgM_C"/>
</dbReference>
<dbReference type="Proteomes" id="UP000006443">
    <property type="component" value="Unassembled WGS sequence"/>
</dbReference>
<accession>C0GJK1</accession>
<sequence>MKINNNHGIQVNKLYKAQADEKAKAKSPQESAKGDKLSISGEAAKVQELVKAASVPPEVRTERVEQLKEAIAKGEYTLDTKKIAAAMLDDKK</sequence>
<dbReference type="GO" id="GO:0044781">
    <property type="term" value="P:bacterial-type flagellum organization"/>
    <property type="evidence" value="ECO:0007669"/>
    <property type="project" value="UniProtKB-KW"/>
</dbReference>
<keyword evidence="10" id="KW-1185">Reference proteome</keyword>
<feature type="domain" description="Anti-sigma-28 factor FlgM C-terminal" evidence="8">
    <location>
        <begin position="35"/>
        <end position="89"/>
    </location>
</feature>
<dbReference type="AlphaFoldDB" id="C0GJK1"/>
<dbReference type="eggNOG" id="COG2747">
    <property type="taxonomic scope" value="Bacteria"/>
</dbReference>
<dbReference type="GO" id="GO:0045892">
    <property type="term" value="P:negative regulation of DNA-templated transcription"/>
    <property type="evidence" value="ECO:0007669"/>
    <property type="project" value="InterPro"/>
</dbReference>
<dbReference type="InterPro" id="IPR007412">
    <property type="entry name" value="FlgM"/>
</dbReference>
<dbReference type="RefSeq" id="WP_008518283.1">
    <property type="nucleotide sequence ID" value="NZ_ACJM01000016.1"/>
</dbReference>
<evidence type="ECO:0000259" key="8">
    <source>
        <dbReference type="Pfam" id="PF04316"/>
    </source>
</evidence>
<evidence type="ECO:0000256" key="4">
    <source>
        <dbReference type="ARBA" id="ARBA00022795"/>
    </source>
</evidence>
<keyword evidence="3" id="KW-0678">Repressor</keyword>
<evidence type="ECO:0000256" key="6">
    <source>
        <dbReference type="ARBA" id="ARBA00023163"/>
    </source>
</evidence>
<dbReference type="Pfam" id="PF04316">
    <property type="entry name" value="FlgM"/>
    <property type="match status" value="1"/>
</dbReference>
<protein>
    <recommendedName>
        <fullName evidence="2">Negative regulator of flagellin synthesis</fullName>
    </recommendedName>
</protein>
<dbReference type="STRING" id="555088.DealDRAFT_2660"/>
<dbReference type="SUPFAM" id="SSF101498">
    <property type="entry name" value="Anti-sigma factor FlgM"/>
    <property type="match status" value="1"/>
</dbReference>
<reference evidence="9 10" key="1">
    <citation type="submission" date="2009-02" db="EMBL/GenBank/DDBJ databases">
        <title>Sequencing of the draft genome and assembly of Dethiobacter alkaliphilus AHT 1.</title>
        <authorList>
            <consortium name="US DOE Joint Genome Institute (JGI-PGF)"/>
            <person name="Lucas S."/>
            <person name="Copeland A."/>
            <person name="Lapidus A."/>
            <person name="Glavina del Rio T."/>
            <person name="Dalin E."/>
            <person name="Tice H."/>
            <person name="Bruce D."/>
            <person name="Goodwin L."/>
            <person name="Pitluck S."/>
            <person name="Larimer F."/>
            <person name="Land M.L."/>
            <person name="Hauser L."/>
            <person name="Muyzer G."/>
        </authorList>
    </citation>
    <scope>NUCLEOTIDE SEQUENCE [LARGE SCALE GENOMIC DNA]</scope>
    <source>
        <strain evidence="9 10">AHT 1</strain>
    </source>
</reference>
<evidence type="ECO:0000256" key="3">
    <source>
        <dbReference type="ARBA" id="ARBA00022491"/>
    </source>
</evidence>
<evidence type="ECO:0000256" key="2">
    <source>
        <dbReference type="ARBA" id="ARBA00017823"/>
    </source>
</evidence>
<feature type="region of interest" description="Disordered" evidence="7">
    <location>
        <begin position="1"/>
        <end position="38"/>
    </location>
</feature>
<evidence type="ECO:0000313" key="10">
    <source>
        <dbReference type="Proteomes" id="UP000006443"/>
    </source>
</evidence>
<comment type="caution">
    <text evidence="9">The sequence shown here is derived from an EMBL/GenBank/DDBJ whole genome shotgun (WGS) entry which is preliminary data.</text>
</comment>
<gene>
    <name evidence="9" type="ORF">DealDRAFT_2660</name>
</gene>
<organism evidence="9 10">
    <name type="scientific">Dethiobacter alkaliphilus AHT 1</name>
    <dbReference type="NCBI Taxonomy" id="555088"/>
    <lineage>
        <taxon>Bacteria</taxon>
        <taxon>Bacillati</taxon>
        <taxon>Bacillota</taxon>
        <taxon>Dethiobacteria</taxon>
        <taxon>Dethiobacterales</taxon>
        <taxon>Dethiobacteraceae</taxon>
        <taxon>Dethiobacter</taxon>
    </lineage>
</organism>
<keyword evidence="6" id="KW-0804">Transcription</keyword>
<keyword evidence="5" id="KW-0805">Transcription regulation</keyword>
<dbReference type="EMBL" id="ACJM01000016">
    <property type="protein sequence ID" value="EEG76548.1"/>
    <property type="molecule type" value="Genomic_DNA"/>
</dbReference>
<name>C0GJK1_DETAL</name>
<dbReference type="NCBIfam" id="TIGR03824">
    <property type="entry name" value="FlgM_jcvi"/>
    <property type="match status" value="1"/>
</dbReference>
<keyword evidence="4" id="KW-1005">Bacterial flagellum biogenesis</keyword>
<dbReference type="InterPro" id="IPR035890">
    <property type="entry name" value="Anti-sigma-28_factor_FlgM_sf"/>
</dbReference>
<proteinExistence type="inferred from homology"/>
<evidence type="ECO:0000256" key="1">
    <source>
        <dbReference type="ARBA" id="ARBA00005322"/>
    </source>
</evidence>
<comment type="similarity">
    <text evidence="1">Belongs to the FlgM family.</text>
</comment>